<organism evidence="1">
    <name type="scientific">Flavobacterium columnare</name>
    <dbReference type="NCBI Taxonomy" id="996"/>
    <lineage>
        <taxon>Bacteria</taxon>
        <taxon>Pseudomonadati</taxon>
        <taxon>Bacteroidota</taxon>
        <taxon>Flavobacteriia</taxon>
        <taxon>Flavobacteriales</taxon>
        <taxon>Flavobacteriaceae</taxon>
        <taxon>Flavobacterium</taxon>
    </lineage>
</organism>
<accession>A0AA94JNT2</accession>
<dbReference type="AlphaFoldDB" id="A0AA94JNT2"/>
<comment type="caution">
    <text evidence="1">The sequence shown here is derived from an EMBL/GenBank/DDBJ whole genome shotgun (WGS) entry which is preliminary data.</text>
</comment>
<gene>
    <name evidence="2" type="ORF">EJB19_01335</name>
    <name evidence="1" type="ORF">EJB19_11375</name>
</gene>
<evidence type="ECO:0000313" key="1">
    <source>
        <dbReference type="EMBL" id="RVU88722.1"/>
    </source>
</evidence>
<dbReference type="RefSeq" id="WP_127821670.1">
    <property type="nucleotide sequence ID" value="NZ_RWGX02000005.1"/>
</dbReference>
<dbReference type="EMBL" id="RWGX01000004">
    <property type="protein sequence ID" value="RVU88722.1"/>
    <property type="molecule type" value="Genomic_DNA"/>
</dbReference>
<sequence>MSFLKYSKFYEYNPMHFTEASVLMSETANHNFSTFILEVQKKYPSLKITPVLMVYKETECYLFPLFELEIAEAVDILSAQTDKLYEKVRLELTPSYTGKAPYADKPLDVDVEKILQYWL</sequence>
<protein>
    <submittedName>
        <fullName evidence="1">Uncharacterized protein</fullName>
    </submittedName>
</protein>
<evidence type="ECO:0000313" key="2">
    <source>
        <dbReference type="EMBL" id="RVU88828.1"/>
    </source>
</evidence>
<name>A0AA94JNT2_9FLAO</name>
<dbReference type="EMBL" id="RWGX01000003">
    <property type="protein sequence ID" value="RVU88828.1"/>
    <property type="molecule type" value="Genomic_DNA"/>
</dbReference>
<reference evidence="1" key="1">
    <citation type="submission" date="2018-12" db="EMBL/GenBank/DDBJ databases">
        <title>Draft genome sequence of Flaovobacterium columnare BGFS27 isolated from channel catfish in Alabama.</title>
        <authorList>
            <person name="Cai W."/>
            <person name="Arias C."/>
        </authorList>
    </citation>
    <scope>NUCLEOTIDE SEQUENCE [LARGE SCALE GENOMIC DNA]</scope>
    <source>
        <strain evidence="1">BGFS27</strain>
    </source>
</reference>
<proteinExistence type="predicted"/>